<evidence type="ECO:0008006" key="5">
    <source>
        <dbReference type="Google" id="ProtNLM"/>
    </source>
</evidence>
<evidence type="ECO:0000256" key="1">
    <source>
        <dbReference type="SAM" id="MobiDB-lite"/>
    </source>
</evidence>
<dbReference type="Gene3D" id="2.160.20.20">
    <property type="match status" value="1"/>
</dbReference>
<organism evidence="3 4">
    <name type="scientific">Absicoccus intestinalis</name>
    <dbReference type="NCBI Taxonomy" id="2926319"/>
    <lineage>
        <taxon>Bacteria</taxon>
        <taxon>Bacillati</taxon>
        <taxon>Bacillota</taxon>
        <taxon>Erysipelotrichia</taxon>
        <taxon>Erysipelotrichales</taxon>
        <taxon>Erysipelotrichaceae</taxon>
        <taxon>Absicoccus</taxon>
    </lineage>
</organism>
<evidence type="ECO:0000313" key="3">
    <source>
        <dbReference type="EMBL" id="MDX8416425.1"/>
    </source>
</evidence>
<comment type="caution">
    <text evidence="3">The sequence shown here is derived from an EMBL/GenBank/DDBJ whole genome shotgun (WGS) entry which is preliminary data.</text>
</comment>
<name>A0ABU4WLK5_9FIRM</name>
<proteinExistence type="predicted"/>
<sequence length="477" mass="49993">MTHNSASRAMLAIALSLTLSAASMPIQAQETESQTADTQNYDYSGTQSAQVTNKNTKNQTVSSETADENVVLANNGKTSTIQKATLKKSGDSTNDDTSNFYGTNAMVLSVGSNSQANVWNSLLSSTSKGSNALFATDSGTIFAYNDTIQTTADNARGLDATYEGTIIARKLKVSTQGNHSAALATDRGGGNVSVSNSTLSTSGSGSPLIYSTGYIVVDEVSGTTTNSQIAGLEGYNTILIQDSELNSTMTTKTASDPMANGIILYQSTSGDADTSSAQTAHFQVKDSTLTSNIQSGAMFYVTNTTTNIYLKNTKLDFDTSKANLLTVAGNDSNNWGQSGSNGGNVTLTAKKQTLKGNISVDDISNLHFYLLKNSSYAGTMTGNPVSVSIDKTSKWIVTDDTTVNNLSVAKGAKIIDSKGKTVSIVANDKTVVQGDSSKMITVTGTYSTTVTTSSVNNAITSAIDTTSFEAYYKNHKS</sequence>
<feature type="chain" id="PRO_5045883199" description="Adhesin" evidence="2">
    <location>
        <begin position="29"/>
        <end position="477"/>
    </location>
</feature>
<protein>
    <recommendedName>
        <fullName evidence="5">Adhesin</fullName>
    </recommendedName>
</protein>
<keyword evidence="2" id="KW-0732">Signal</keyword>
<gene>
    <name evidence="3" type="ORF">MOZ64_01000</name>
</gene>
<reference evidence="3 4" key="1">
    <citation type="submission" date="2022-03" db="EMBL/GenBank/DDBJ databases">
        <title>Novel taxa within the pig intestine.</title>
        <authorList>
            <person name="Wylensek D."/>
            <person name="Bishof K."/>
            <person name="Afrizal A."/>
            <person name="Clavel T."/>
        </authorList>
    </citation>
    <scope>NUCLEOTIDE SEQUENCE [LARGE SCALE GENOMIC DNA]</scope>
    <source>
        <strain evidence="3 4">Cla-KB-P134</strain>
    </source>
</reference>
<evidence type="ECO:0000313" key="4">
    <source>
        <dbReference type="Proteomes" id="UP001285244"/>
    </source>
</evidence>
<accession>A0ABU4WLK5</accession>
<evidence type="ECO:0000256" key="2">
    <source>
        <dbReference type="SAM" id="SignalP"/>
    </source>
</evidence>
<feature type="region of interest" description="Disordered" evidence="1">
    <location>
        <begin position="181"/>
        <end position="204"/>
    </location>
</feature>
<keyword evidence="4" id="KW-1185">Reference proteome</keyword>
<dbReference type="Proteomes" id="UP001285244">
    <property type="component" value="Unassembled WGS sequence"/>
</dbReference>
<dbReference type="RefSeq" id="WP_320324760.1">
    <property type="nucleotide sequence ID" value="NZ_JALBUS010000001.1"/>
</dbReference>
<feature type="signal peptide" evidence="2">
    <location>
        <begin position="1"/>
        <end position="28"/>
    </location>
</feature>
<feature type="compositionally biased region" description="Low complexity" evidence="1">
    <location>
        <begin position="192"/>
        <end position="204"/>
    </location>
</feature>
<dbReference type="EMBL" id="JALBUS010000001">
    <property type="protein sequence ID" value="MDX8416425.1"/>
    <property type="molecule type" value="Genomic_DNA"/>
</dbReference>
<dbReference type="InterPro" id="IPR012332">
    <property type="entry name" value="Autotransporter_pectin_lyase_C"/>
</dbReference>